<sequence>MIGSQFEAFKLDLNNFIAHISQRVQILEDRATLEAGLVGTLDQHFACPLIDSLESATRRLDTLFDNAKLVAKHLNIGHLMVNEEGVAEEFKKGDIAAGIEKVLGARLFLDNLGAVGVDSKDNVLSKRDIISLQESYIPVGRHPRLHCQQLATPPNLGGDGERTHPQGLTFSAVKST</sequence>
<name>A0ACB8ZK11_ARCLA</name>
<reference evidence="1 2" key="2">
    <citation type="journal article" date="2022" name="Mol. Ecol. Resour.">
        <title>The genomes of chicory, endive, great burdock and yacon provide insights into Asteraceae paleo-polyploidization history and plant inulin production.</title>
        <authorList>
            <person name="Fan W."/>
            <person name="Wang S."/>
            <person name="Wang H."/>
            <person name="Wang A."/>
            <person name="Jiang F."/>
            <person name="Liu H."/>
            <person name="Zhao H."/>
            <person name="Xu D."/>
            <person name="Zhang Y."/>
        </authorList>
    </citation>
    <scope>NUCLEOTIDE SEQUENCE [LARGE SCALE GENOMIC DNA]</scope>
    <source>
        <strain evidence="2">cv. Niubang</strain>
    </source>
</reference>
<gene>
    <name evidence="1" type="ORF">L6452_30686</name>
</gene>
<dbReference type="Proteomes" id="UP001055879">
    <property type="component" value="Linkage Group LG10"/>
</dbReference>
<keyword evidence="2" id="KW-1185">Reference proteome</keyword>
<dbReference type="EMBL" id="CM042056">
    <property type="protein sequence ID" value="KAI3697593.1"/>
    <property type="molecule type" value="Genomic_DNA"/>
</dbReference>
<proteinExistence type="predicted"/>
<accession>A0ACB8ZK11</accession>
<organism evidence="1 2">
    <name type="scientific">Arctium lappa</name>
    <name type="common">Greater burdock</name>
    <name type="synonym">Lappa major</name>
    <dbReference type="NCBI Taxonomy" id="4217"/>
    <lineage>
        <taxon>Eukaryota</taxon>
        <taxon>Viridiplantae</taxon>
        <taxon>Streptophyta</taxon>
        <taxon>Embryophyta</taxon>
        <taxon>Tracheophyta</taxon>
        <taxon>Spermatophyta</taxon>
        <taxon>Magnoliopsida</taxon>
        <taxon>eudicotyledons</taxon>
        <taxon>Gunneridae</taxon>
        <taxon>Pentapetalae</taxon>
        <taxon>asterids</taxon>
        <taxon>campanulids</taxon>
        <taxon>Asterales</taxon>
        <taxon>Asteraceae</taxon>
        <taxon>Carduoideae</taxon>
        <taxon>Cardueae</taxon>
        <taxon>Arctiinae</taxon>
        <taxon>Arctium</taxon>
    </lineage>
</organism>
<reference evidence="2" key="1">
    <citation type="journal article" date="2022" name="Mol. Ecol. Resour.">
        <title>The genomes of chicory, endive, great burdock and yacon provide insights into Asteraceae palaeo-polyploidization history and plant inulin production.</title>
        <authorList>
            <person name="Fan W."/>
            <person name="Wang S."/>
            <person name="Wang H."/>
            <person name="Wang A."/>
            <person name="Jiang F."/>
            <person name="Liu H."/>
            <person name="Zhao H."/>
            <person name="Xu D."/>
            <person name="Zhang Y."/>
        </authorList>
    </citation>
    <scope>NUCLEOTIDE SEQUENCE [LARGE SCALE GENOMIC DNA]</scope>
    <source>
        <strain evidence="2">cv. Niubang</strain>
    </source>
</reference>
<protein>
    <submittedName>
        <fullName evidence="1">Uncharacterized protein</fullName>
    </submittedName>
</protein>
<evidence type="ECO:0000313" key="2">
    <source>
        <dbReference type="Proteomes" id="UP001055879"/>
    </source>
</evidence>
<comment type="caution">
    <text evidence="1">The sequence shown here is derived from an EMBL/GenBank/DDBJ whole genome shotgun (WGS) entry which is preliminary data.</text>
</comment>
<evidence type="ECO:0000313" key="1">
    <source>
        <dbReference type="EMBL" id="KAI3697593.1"/>
    </source>
</evidence>